<dbReference type="Gene3D" id="1.10.260.40">
    <property type="entry name" value="lambda repressor-like DNA-binding domains"/>
    <property type="match status" value="1"/>
</dbReference>
<dbReference type="InterPro" id="IPR046335">
    <property type="entry name" value="LacI/GalR-like_sensor"/>
</dbReference>
<dbReference type="PROSITE" id="PS50932">
    <property type="entry name" value="HTH_LACI_2"/>
    <property type="match status" value="1"/>
</dbReference>
<evidence type="ECO:0000256" key="2">
    <source>
        <dbReference type="ARBA" id="ARBA00023015"/>
    </source>
</evidence>
<dbReference type="GO" id="GO:0000976">
    <property type="term" value="F:transcription cis-regulatory region binding"/>
    <property type="evidence" value="ECO:0007669"/>
    <property type="project" value="TreeGrafter"/>
</dbReference>
<dbReference type="GO" id="GO:0003700">
    <property type="term" value="F:DNA-binding transcription factor activity"/>
    <property type="evidence" value="ECO:0007669"/>
    <property type="project" value="TreeGrafter"/>
</dbReference>
<evidence type="ECO:0000313" key="7">
    <source>
        <dbReference type="Proteomes" id="UP000275256"/>
    </source>
</evidence>
<organism evidence="6 7">
    <name type="scientific">Tessaracoccus antarcticus</name>
    <dbReference type="NCBI Taxonomy" id="2479848"/>
    <lineage>
        <taxon>Bacteria</taxon>
        <taxon>Bacillati</taxon>
        <taxon>Actinomycetota</taxon>
        <taxon>Actinomycetes</taxon>
        <taxon>Propionibacteriales</taxon>
        <taxon>Propionibacteriaceae</taxon>
        <taxon>Tessaracoccus</taxon>
    </lineage>
</organism>
<sequence length="335" mass="36326">MPSRDPFRSPVRMIDVAREAGVSRATVSLVMRENHLAAPRTREHVLAVAKRLGYVYDRRAAQLRSGRSNVVGLIITDSRNPFFMEFTDALEAQLAASEKVLLVSFTHDDLDIQKRIIQRFIEDRVSDVILVPAIGTTPEAVSKLCVGANVVLATRRLIGVDLPYVGSDAQYGSRAAADHLLWHGCRRLAYFGGLGASPTRADRSVGFASAVAEAGGELVAPWSVASEPDAERVFEQTTRLVRSGDLPDGIACNSDAIAFGVMRALADHGVEIGKEVRVIGFDDLVYSKLWRPSLTSIRVEPDALGELAAAAILRGEREGILHRPVLISRESCGCG</sequence>
<comment type="caution">
    <text evidence="6">The sequence shown here is derived from an EMBL/GenBank/DDBJ whole genome shotgun (WGS) entry which is preliminary data.</text>
</comment>
<name>A0A3M0FZ84_9ACTN</name>
<dbReference type="PANTHER" id="PTHR30146">
    <property type="entry name" value="LACI-RELATED TRANSCRIPTIONAL REPRESSOR"/>
    <property type="match status" value="1"/>
</dbReference>
<dbReference type="SUPFAM" id="SSF47413">
    <property type="entry name" value="lambda repressor-like DNA-binding domains"/>
    <property type="match status" value="1"/>
</dbReference>
<keyword evidence="4" id="KW-0804">Transcription</keyword>
<dbReference type="OrthoDB" id="189006at2"/>
<evidence type="ECO:0000313" key="6">
    <source>
        <dbReference type="EMBL" id="RMB57227.1"/>
    </source>
</evidence>
<accession>A0A3M0FZ84</accession>
<dbReference type="InterPro" id="IPR000843">
    <property type="entry name" value="HTH_LacI"/>
</dbReference>
<dbReference type="AlphaFoldDB" id="A0A3M0FZ84"/>
<dbReference type="Pfam" id="PF13377">
    <property type="entry name" value="Peripla_BP_3"/>
    <property type="match status" value="1"/>
</dbReference>
<dbReference type="PANTHER" id="PTHR30146:SF148">
    <property type="entry name" value="HTH-TYPE TRANSCRIPTIONAL REPRESSOR PURR-RELATED"/>
    <property type="match status" value="1"/>
</dbReference>
<evidence type="ECO:0000259" key="5">
    <source>
        <dbReference type="PROSITE" id="PS50932"/>
    </source>
</evidence>
<dbReference type="InterPro" id="IPR010982">
    <property type="entry name" value="Lambda_DNA-bd_dom_sf"/>
</dbReference>
<dbReference type="SUPFAM" id="SSF53822">
    <property type="entry name" value="Periplasmic binding protein-like I"/>
    <property type="match status" value="1"/>
</dbReference>
<dbReference type="CDD" id="cd01392">
    <property type="entry name" value="HTH_LacI"/>
    <property type="match status" value="1"/>
</dbReference>
<dbReference type="RefSeq" id="WP_121902727.1">
    <property type="nucleotide sequence ID" value="NZ_REFW01000007.1"/>
</dbReference>
<proteinExistence type="predicted"/>
<evidence type="ECO:0000256" key="3">
    <source>
        <dbReference type="ARBA" id="ARBA00023125"/>
    </source>
</evidence>
<dbReference type="Pfam" id="PF00356">
    <property type="entry name" value="LacI"/>
    <property type="match status" value="1"/>
</dbReference>
<dbReference type="EMBL" id="REFW01000007">
    <property type="protein sequence ID" value="RMB57227.1"/>
    <property type="molecule type" value="Genomic_DNA"/>
</dbReference>
<dbReference type="InterPro" id="IPR028082">
    <property type="entry name" value="Peripla_BP_I"/>
</dbReference>
<dbReference type="Gene3D" id="3.40.50.2300">
    <property type="match status" value="2"/>
</dbReference>
<keyword evidence="1" id="KW-0678">Repressor</keyword>
<reference evidence="6 7" key="1">
    <citation type="submission" date="2018-10" db="EMBL/GenBank/DDBJ databases">
        <title>Tessaracoccus antarcticuss sp. nov., isolated from sediment.</title>
        <authorList>
            <person name="Zhou L.Y."/>
            <person name="Du Z.J."/>
        </authorList>
    </citation>
    <scope>NUCLEOTIDE SEQUENCE [LARGE SCALE GENOMIC DNA]</scope>
    <source>
        <strain evidence="6 7">JDX10</strain>
    </source>
</reference>
<keyword evidence="7" id="KW-1185">Reference proteome</keyword>
<keyword evidence="3" id="KW-0238">DNA-binding</keyword>
<evidence type="ECO:0000256" key="4">
    <source>
        <dbReference type="ARBA" id="ARBA00023163"/>
    </source>
</evidence>
<feature type="domain" description="HTH lacI-type" evidence="5">
    <location>
        <begin position="11"/>
        <end position="65"/>
    </location>
</feature>
<keyword evidence="2" id="KW-0805">Transcription regulation</keyword>
<dbReference type="SMART" id="SM00354">
    <property type="entry name" value="HTH_LACI"/>
    <property type="match status" value="1"/>
</dbReference>
<dbReference type="Proteomes" id="UP000275256">
    <property type="component" value="Unassembled WGS sequence"/>
</dbReference>
<protein>
    <submittedName>
        <fullName evidence="6">LacI family transcriptional regulator</fullName>
    </submittedName>
</protein>
<evidence type="ECO:0000256" key="1">
    <source>
        <dbReference type="ARBA" id="ARBA00022491"/>
    </source>
</evidence>
<gene>
    <name evidence="6" type="ORF">EAX62_15900</name>
</gene>
<dbReference type="PROSITE" id="PS00356">
    <property type="entry name" value="HTH_LACI_1"/>
    <property type="match status" value="1"/>
</dbReference>